<evidence type="ECO:0000256" key="5">
    <source>
        <dbReference type="SAM" id="SignalP"/>
    </source>
</evidence>
<evidence type="ECO:0000313" key="7">
    <source>
        <dbReference type="Proteomes" id="UP000515163"/>
    </source>
</evidence>
<dbReference type="SMART" id="SM00408">
    <property type="entry name" value="IGc2"/>
    <property type="match status" value="2"/>
</dbReference>
<dbReference type="PROSITE" id="PS50835">
    <property type="entry name" value="IG_LIKE"/>
    <property type="match status" value="2"/>
</dbReference>
<dbReference type="SUPFAM" id="SSF48726">
    <property type="entry name" value="Immunoglobulin"/>
    <property type="match status" value="2"/>
</dbReference>
<dbReference type="OrthoDB" id="5989152at2759"/>
<dbReference type="InterPro" id="IPR013098">
    <property type="entry name" value="Ig_I-set"/>
</dbReference>
<dbReference type="InterPro" id="IPR013783">
    <property type="entry name" value="Ig-like_fold"/>
</dbReference>
<protein>
    <submittedName>
        <fullName evidence="8">Fibroblast growth factor receptor 3-like</fullName>
    </submittedName>
</protein>
<gene>
    <name evidence="8" type="primary">LOC116288115</name>
</gene>
<evidence type="ECO:0000256" key="4">
    <source>
        <dbReference type="ARBA" id="ARBA00023319"/>
    </source>
</evidence>
<dbReference type="RefSeq" id="XP_031550716.1">
    <property type="nucleotide sequence ID" value="XM_031694856.1"/>
</dbReference>
<dbReference type="InterPro" id="IPR036179">
    <property type="entry name" value="Ig-like_dom_sf"/>
</dbReference>
<dbReference type="PANTHER" id="PTHR12231">
    <property type="entry name" value="CTX-RELATED TYPE I TRANSMEMBRANE PROTEIN"/>
    <property type="match status" value="1"/>
</dbReference>
<keyword evidence="4" id="KW-0393">Immunoglobulin domain</keyword>
<keyword evidence="7" id="KW-1185">Reference proteome</keyword>
<evidence type="ECO:0000256" key="1">
    <source>
        <dbReference type="ARBA" id="ARBA00022729"/>
    </source>
</evidence>
<evidence type="ECO:0000259" key="6">
    <source>
        <dbReference type="PROSITE" id="PS50835"/>
    </source>
</evidence>
<evidence type="ECO:0000313" key="8">
    <source>
        <dbReference type="RefSeq" id="XP_031550716.1"/>
    </source>
</evidence>
<dbReference type="Gene3D" id="2.60.40.10">
    <property type="entry name" value="Immunoglobulins"/>
    <property type="match status" value="2"/>
</dbReference>
<dbReference type="InterPro" id="IPR007110">
    <property type="entry name" value="Ig-like_dom"/>
</dbReference>
<dbReference type="InParanoid" id="A0A6P8H5H8"/>
<organism evidence="7 8">
    <name type="scientific">Actinia tenebrosa</name>
    <name type="common">Australian red waratah sea anemone</name>
    <dbReference type="NCBI Taxonomy" id="6105"/>
    <lineage>
        <taxon>Eukaryota</taxon>
        <taxon>Metazoa</taxon>
        <taxon>Cnidaria</taxon>
        <taxon>Anthozoa</taxon>
        <taxon>Hexacorallia</taxon>
        <taxon>Actiniaria</taxon>
        <taxon>Actiniidae</taxon>
        <taxon>Actinia</taxon>
    </lineage>
</organism>
<evidence type="ECO:0000256" key="3">
    <source>
        <dbReference type="ARBA" id="ARBA00023157"/>
    </source>
</evidence>
<name>A0A6P8H5H8_ACTTE</name>
<keyword evidence="3" id="KW-1015">Disulfide bond</keyword>
<keyword evidence="2" id="KW-0677">Repeat</keyword>
<dbReference type="PANTHER" id="PTHR12231:SF253">
    <property type="entry name" value="DPR-INTERACTING PROTEIN ETA, ISOFORM B-RELATED"/>
    <property type="match status" value="1"/>
</dbReference>
<feature type="signal peptide" evidence="5">
    <location>
        <begin position="1"/>
        <end position="26"/>
    </location>
</feature>
<dbReference type="AlphaFoldDB" id="A0A6P8H5H8"/>
<reference evidence="8" key="1">
    <citation type="submission" date="2025-08" db="UniProtKB">
        <authorList>
            <consortium name="RefSeq"/>
        </authorList>
    </citation>
    <scope>IDENTIFICATION</scope>
    <source>
        <tissue evidence="8">Tentacle</tissue>
    </source>
</reference>
<sequence length="309" mass="34790">MVLKNRVVFYSFLVCCSLIRPSSVDALRRTRRDDLKNEHYTCSHQGKLDKNHPTGAPTITTDCNSFMEYYIDDNVYVTCQVKSNPVAKITWLFNGKPAQHKLDITSCSQKLHIPYAEVAHSGAYTCIASNRYGTVNETCQVTIQARKRTFFIINKGILINGDPRSSKAVIGSPLNMTCEIYNAHYVYWTKNGVHFPPSRPLNSRNSNLRISKYKKQMGQTMFILHLVFARVVEEDRGNYSCAGRDNLIGDTVHSYKYLEPIFAPLPAGRQASSSPSMSALPSAVYLVLAHLVLHLSNFPAKTQAYAFHV</sequence>
<dbReference type="InterPro" id="IPR003598">
    <property type="entry name" value="Ig_sub2"/>
</dbReference>
<dbReference type="Pfam" id="PF07679">
    <property type="entry name" value="I-set"/>
    <property type="match status" value="1"/>
</dbReference>
<proteinExistence type="predicted"/>
<dbReference type="FunFam" id="2.60.40.10:FF:000032">
    <property type="entry name" value="palladin isoform X1"/>
    <property type="match status" value="1"/>
</dbReference>
<dbReference type="Proteomes" id="UP000515163">
    <property type="component" value="Unplaced"/>
</dbReference>
<dbReference type="GeneID" id="116288115"/>
<feature type="domain" description="Ig-like" evidence="6">
    <location>
        <begin position="57"/>
        <end position="142"/>
    </location>
</feature>
<accession>A0A6P8H5H8</accession>
<dbReference type="InterPro" id="IPR051170">
    <property type="entry name" value="Neural/epithelial_adhesion"/>
</dbReference>
<dbReference type="InterPro" id="IPR003599">
    <property type="entry name" value="Ig_sub"/>
</dbReference>
<keyword evidence="1 5" id="KW-0732">Signal</keyword>
<feature type="domain" description="Ig-like" evidence="6">
    <location>
        <begin position="171"/>
        <end position="241"/>
    </location>
</feature>
<dbReference type="SMART" id="SM00409">
    <property type="entry name" value="IG"/>
    <property type="match status" value="2"/>
</dbReference>
<evidence type="ECO:0000256" key="2">
    <source>
        <dbReference type="ARBA" id="ARBA00022737"/>
    </source>
</evidence>
<dbReference type="KEGG" id="aten:116288115"/>
<feature type="chain" id="PRO_5028148627" evidence="5">
    <location>
        <begin position="27"/>
        <end position="309"/>
    </location>
</feature>